<dbReference type="SUPFAM" id="SSF53323">
    <property type="entry name" value="Pyruvate-ferredoxin oxidoreductase, PFOR, domain III"/>
    <property type="match status" value="1"/>
</dbReference>
<dbReference type="SUPFAM" id="SSF52922">
    <property type="entry name" value="TK C-terminal domain-like"/>
    <property type="match status" value="1"/>
</dbReference>
<dbReference type="AlphaFoldDB" id="A0A2M7D7K8"/>
<feature type="domain" description="Pyruvate/ketoisovalerate oxidoreductase catalytic" evidence="2">
    <location>
        <begin position="20"/>
        <end position="100"/>
    </location>
</feature>
<dbReference type="EMBL" id="PEUA01000050">
    <property type="protein sequence ID" value="PIV42324.1"/>
    <property type="molecule type" value="Genomic_DNA"/>
</dbReference>
<dbReference type="InterPro" id="IPR002869">
    <property type="entry name" value="Pyrv_flavodox_OxRed_cen"/>
</dbReference>
<dbReference type="GO" id="GO:0016903">
    <property type="term" value="F:oxidoreductase activity, acting on the aldehyde or oxo group of donors"/>
    <property type="evidence" value="ECO:0007669"/>
    <property type="project" value="InterPro"/>
</dbReference>
<comment type="caution">
    <text evidence="4">The sequence shown here is derived from an EMBL/GenBank/DDBJ whole genome shotgun (WGS) entry which is preliminary data.</text>
</comment>
<dbReference type="Proteomes" id="UP000230304">
    <property type="component" value="Unassembled WGS sequence"/>
</dbReference>
<proteinExistence type="predicted"/>
<dbReference type="InterPro" id="IPR009014">
    <property type="entry name" value="Transketo_C/PFOR_II"/>
</dbReference>
<dbReference type="PANTHER" id="PTHR32154">
    <property type="entry name" value="PYRUVATE-FLAVODOXIN OXIDOREDUCTASE-RELATED"/>
    <property type="match status" value="1"/>
</dbReference>
<evidence type="ECO:0000313" key="4">
    <source>
        <dbReference type="EMBL" id="PIV42324.1"/>
    </source>
</evidence>
<dbReference type="InterPro" id="IPR022367">
    <property type="entry name" value="2-oxoacid/accept_OxRdtase_asu"/>
</dbReference>
<evidence type="ECO:0000313" key="5">
    <source>
        <dbReference type="Proteomes" id="UP000230304"/>
    </source>
</evidence>
<sequence>MSNSGVIFIVEKVILIGGRAGQGSAVTSNFIGKIFCHLGFYVFNYRDYPSLIRGGHNFNILRISDKPVFSQKEKCDIILAFDQKTIDLHRKKLNKKGIILRSFDFEPVLKKIGGPKILENDILIGSLFKYFSVAKEVLIREAEKEFPKDNELIKKAIVAGYDLTKNKEKLISKGGVKYFLTGTDGVALGAIASGLDIYFAYPMTPTTPLLNFLAKKQSRHNILTFQPEDEISVINAALGASFGGAKVMVGTSGGGFALMTEAVSLAGMAELPLVIYLGQRTAPSSGIPTYTGQGDLKFALNAGHGEFPRIVVAPGDPQEAIFRTQEAFYLSSKYRIPAIILSDKHLAESNYSFDKIERSPLISPKIAENMPENYKSYTITKNGVSPVFFPGQGPVVRVNSYEHDDEGNTTENPIWAEKMNDKRFKKLPYLKKEIDKFNPVSLYGKGKNLIIGWGSTKGAIVDALPEIKNYRFLQVSYMSPFPKEQVLKEIKKSKKVVLVENNVTGLLGDVIAEQTGFIIKNKILKYDARPFDTEFLIKKIWTFKN</sequence>
<gene>
    <name evidence="4" type="ORF">COS26_02280</name>
</gene>
<dbReference type="NCBIfam" id="TIGR03710">
    <property type="entry name" value="OAFO_sf"/>
    <property type="match status" value="1"/>
</dbReference>
<evidence type="ECO:0000259" key="2">
    <source>
        <dbReference type="Pfam" id="PF01558"/>
    </source>
</evidence>
<keyword evidence="1" id="KW-0560">Oxidoreductase</keyword>
<dbReference type="Gene3D" id="3.40.50.920">
    <property type="match status" value="1"/>
</dbReference>
<dbReference type="PANTHER" id="PTHR32154:SF20">
    <property type="entry name" value="2-OXOGLUTARATE OXIDOREDUCTASE SUBUNIT KORA"/>
    <property type="match status" value="1"/>
</dbReference>
<dbReference type="InterPro" id="IPR002880">
    <property type="entry name" value="Pyrv_Fd/Flavodoxin_OxRdtase_N"/>
</dbReference>
<dbReference type="Pfam" id="PF01855">
    <property type="entry name" value="POR_N"/>
    <property type="match status" value="1"/>
</dbReference>
<name>A0A2M7D7K8_9BACT</name>
<protein>
    <submittedName>
        <fullName evidence="4">2-oxoacid:acceptor oxidoreductase subunit alpha</fullName>
    </submittedName>
</protein>
<dbReference type="InterPro" id="IPR029061">
    <property type="entry name" value="THDP-binding"/>
</dbReference>
<organism evidence="4 5">
    <name type="scientific">Candidatus Nealsonbacteria bacterium CG02_land_8_20_14_3_00_40_11</name>
    <dbReference type="NCBI Taxonomy" id="1974700"/>
    <lineage>
        <taxon>Bacteria</taxon>
        <taxon>Candidatus Nealsoniibacteriota</taxon>
    </lineage>
</organism>
<evidence type="ECO:0000256" key="1">
    <source>
        <dbReference type="ARBA" id="ARBA00023002"/>
    </source>
</evidence>
<dbReference type="CDD" id="cd07034">
    <property type="entry name" value="TPP_PYR_PFOR_IOR-alpha_like"/>
    <property type="match status" value="1"/>
</dbReference>
<dbReference type="InterPro" id="IPR050722">
    <property type="entry name" value="Pyruvate:ferred/Flavod_OxRd"/>
</dbReference>
<dbReference type="Gene3D" id="3.40.920.10">
    <property type="entry name" value="Pyruvate-ferredoxin oxidoreductase, PFOR, domain III"/>
    <property type="match status" value="1"/>
</dbReference>
<dbReference type="Pfam" id="PF01558">
    <property type="entry name" value="POR"/>
    <property type="match status" value="1"/>
</dbReference>
<accession>A0A2M7D7K8</accession>
<reference evidence="5" key="1">
    <citation type="submission" date="2017-09" db="EMBL/GenBank/DDBJ databases">
        <title>Depth-based differentiation of microbial function through sediment-hosted aquifers and enrichment of novel symbionts in the deep terrestrial subsurface.</title>
        <authorList>
            <person name="Probst A.J."/>
            <person name="Ladd B."/>
            <person name="Jarett J.K."/>
            <person name="Geller-Mcgrath D.E."/>
            <person name="Sieber C.M.K."/>
            <person name="Emerson J.B."/>
            <person name="Anantharaman K."/>
            <person name="Thomas B.C."/>
            <person name="Malmstrom R."/>
            <person name="Stieglmeier M."/>
            <person name="Klingl A."/>
            <person name="Woyke T."/>
            <person name="Ryan C.M."/>
            <person name="Banfield J.F."/>
        </authorList>
    </citation>
    <scope>NUCLEOTIDE SEQUENCE [LARGE SCALE GENOMIC DNA]</scope>
</reference>
<dbReference type="SUPFAM" id="SSF52518">
    <property type="entry name" value="Thiamin diphosphate-binding fold (THDP-binding)"/>
    <property type="match status" value="1"/>
</dbReference>
<dbReference type="Gene3D" id="3.40.50.970">
    <property type="match status" value="1"/>
</dbReference>
<evidence type="ECO:0000259" key="3">
    <source>
        <dbReference type="Pfam" id="PF01855"/>
    </source>
</evidence>
<feature type="domain" description="Pyruvate flavodoxin/ferredoxin oxidoreductase pyrimidine binding" evidence="3">
    <location>
        <begin position="189"/>
        <end position="413"/>
    </location>
</feature>
<dbReference type="InterPro" id="IPR019752">
    <property type="entry name" value="Pyrv/ketoisovalerate_OxRed_cat"/>
</dbReference>
<dbReference type="GO" id="GO:0006979">
    <property type="term" value="P:response to oxidative stress"/>
    <property type="evidence" value="ECO:0007669"/>
    <property type="project" value="TreeGrafter"/>
</dbReference>